<protein>
    <submittedName>
        <fullName evidence="3">Arsenate-mycothiol transferase ArsC2</fullName>
        <ecNumber evidence="3">2.8.4.2</ecNumber>
    </submittedName>
</protein>
<dbReference type="GO" id="GO:0046685">
    <property type="term" value="P:response to arsenic-containing substance"/>
    <property type="evidence" value="ECO:0007669"/>
    <property type="project" value="UniProtKB-KW"/>
</dbReference>
<gene>
    <name evidence="3" type="primary">arsC2_2</name>
    <name evidence="3" type="ORF">Pan216_54400</name>
</gene>
<dbReference type="KEGG" id="knv:Pan216_54400"/>
<evidence type="ECO:0000259" key="2">
    <source>
        <dbReference type="SMART" id="SM00226"/>
    </source>
</evidence>
<dbReference type="SMART" id="SM00226">
    <property type="entry name" value="LMWPc"/>
    <property type="match status" value="1"/>
</dbReference>
<sequence>MTQRVLILCTGNSCRSQMAEGLWRERANEQWEALSAGSRPAGYVHPLAVKVMDEVGVDIRNQESKPISALAGKSFDLVVTVCDSAKETCPVMPGAKKWLHWSFTDPADAEGDDDTKLEAFREVRDQINSRIEKFLADGV</sequence>
<dbReference type="AlphaFoldDB" id="A0A518BC35"/>
<accession>A0A518BC35</accession>
<dbReference type="Gene3D" id="3.40.50.2300">
    <property type="match status" value="1"/>
</dbReference>
<evidence type="ECO:0000256" key="1">
    <source>
        <dbReference type="ARBA" id="ARBA00022849"/>
    </source>
</evidence>
<dbReference type="EC" id="2.8.4.2" evidence="3"/>
<organism evidence="3 4">
    <name type="scientific">Kolteria novifilia</name>
    <dbReference type="NCBI Taxonomy" id="2527975"/>
    <lineage>
        <taxon>Bacteria</taxon>
        <taxon>Pseudomonadati</taxon>
        <taxon>Planctomycetota</taxon>
        <taxon>Planctomycetia</taxon>
        <taxon>Kolteriales</taxon>
        <taxon>Kolteriaceae</taxon>
        <taxon>Kolteria</taxon>
    </lineage>
</organism>
<evidence type="ECO:0000313" key="3">
    <source>
        <dbReference type="EMBL" id="QDU64550.1"/>
    </source>
</evidence>
<dbReference type="OrthoDB" id="9784339at2"/>
<dbReference type="InterPro" id="IPR023485">
    <property type="entry name" value="Ptyr_pPase"/>
</dbReference>
<dbReference type="PANTHER" id="PTHR43428">
    <property type="entry name" value="ARSENATE REDUCTASE"/>
    <property type="match status" value="1"/>
</dbReference>
<reference evidence="3 4" key="1">
    <citation type="submission" date="2019-02" db="EMBL/GenBank/DDBJ databases">
        <title>Deep-cultivation of Planctomycetes and their phenomic and genomic characterization uncovers novel biology.</title>
        <authorList>
            <person name="Wiegand S."/>
            <person name="Jogler M."/>
            <person name="Boedeker C."/>
            <person name="Pinto D."/>
            <person name="Vollmers J."/>
            <person name="Rivas-Marin E."/>
            <person name="Kohn T."/>
            <person name="Peeters S.H."/>
            <person name="Heuer A."/>
            <person name="Rast P."/>
            <person name="Oberbeckmann S."/>
            <person name="Bunk B."/>
            <person name="Jeske O."/>
            <person name="Meyerdierks A."/>
            <person name="Storesund J.E."/>
            <person name="Kallscheuer N."/>
            <person name="Luecker S."/>
            <person name="Lage O.M."/>
            <person name="Pohl T."/>
            <person name="Merkel B.J."/>
            <person name="Hornburger P."/>
            <person name="Mueller R.-W."/>
            <person name="Bruemmer F."/>
            <person name="Labrenz M."/>
            <person name="Spormann A.M."/>
            <person name="Op den Camp H."/>
            <person name="Overmann J."/>
            <person name="Amann R."/>
            <person name="Jetten M.S.M."/>
            <person name="Mascher T."/>
            <person name="Medema M.H."/>
            <person name="Devos D.P."/>
            <person name="Kaster A.-K."/>
            <person name="Ovreas L."/>
            <person name="Rohde M."/>
            <person name="Galperin M.Y."/>
            <person name="Jogler C."/>
        </authorList>
    </citation>
    <scope>NUCLEOTIDE SEQUENCE [LARGE SCALE GENOMIC DNA]</scope>
    <source>
        <strain evidence="3 4">Pan216</strain>
    </source>
</reference>
<dbReference type="Proteomes" id="UP000317093">
    <property type="component" value="Chromosome"/>
</dbReference>
<dbReference type="GO" id="GO:0102100">
    <property type="term" value="F:mycothiol-arsenate ligase activity"/>
    <property type="evidence" value="ECO:0007669"/>
    <property type="project" value="UniProtKB-EC"/>
</dbReference>
<name>A0A518BC35_9BACT</name>
<dbReference type="SUPFAM" id="SSF52788">
    <property type="entry name" value="Phosphotyrosine protein phosphatases I"/>
    <property type="match status" value="1"/>
</dbReference>
<dbReference type="InterPro" id="IPR036196">
    <property type="entry name" value="Ptyr_pPase_sf"/>
</dbReference>
<dbReference type="PANTHER" id="PTHR43428:SF1">
    <property type="entry name" value="ARSENATE REDUCTASE"/>
    <property type="match status" value="1"/>
</dbReference>
<dbReference type="EMBL" id="CP036279">
    <property type="protein sequence ID" value="QDU64550.1"/>
    <property type="molecule type" value="Genomic_DNA"/>
</dbReference>
<keyword evidence="1" id="KW-0059">Arsenical resistance</keyword>
<proteinExistence type="predicted"/>
<dbReference type="RefSeq" id="WP_145262830.1">
    <property type="nucleotide sequence ID" value="NZ_CP036279.1"/>
</dbReference>
<keyword evidence="4" id="KW-1185">Reference proteome</keyword>
<feature type="domain" description="Phosphotyrosine protein phosphatase I" evidence="2">
    <location>
        <begin position="3"/>
        <end position="137"/>
    </location>
</feature>
<evidence type="ECO:0000313" key="4">
    <source>
        <dbReference type="Proteomes" id="UP000317093"/>
    </source>
</evidence>
<keyword evidence="3" id="KW-0808">Transferase</keyword>
<dbReference type="CDD" id="cd16345">
    <property type="entry name" value="LMWP_ArsC"/>
    <property type="match status" value="1"/>
</dbReference>
<dbReference type="Pfam" id="PF01451">
    <property type="entry name" value="LMWPc"/>
    <property type="match status" value="1"/>
</dbReference>